<keyword evidence="2" id="KW-1185">Reference proteome</keyword>
<accession>A0AAE1A9H4</accession>
<protein>
    <submittedName>
        <fullName evidence="1">Uncharacterized protein</fullName>
    </submittedName>
</protein>
<proteinExistence type="predicted"/>
<dbReference type="AlphaFoldDB" id="A0AAE1A9H4"/>
<comment type="caution">
    <text evidence="1">The sequence shown here is derived from an EMBL/GenBank/DDBJ whole genome shotgun (WGS) entry which is preliminary data.</text>
</comment>
<gene>
    <name evidence="1" type="ORF">RRG08_063464</name>
</gene>
<dbReference type="Proteomes" id="UP001283361">
    <property type="component" value="Unassembled WGS sequence"/>
</dbReference>
<evidence type="ECO:0000313" key="2">
    <source>
        <dbReference type="Proteomes" id="UP001283361"/>
    </source>
</evidence>
<evidence type="ECO:0000313" key="1">
    <source>
        <dbReference type="EMBL" id="KAK3783803.1"/>
    </source>
</evidence>
<name>A0AAE1A9H4_9GAST</name>
<reference evidence="1" key="1">
    <citation type="journal article" date="2023" name="G3 (Bethesda)">
        <title>A reference genome for the long-term kleptoplast-retaining sea slug Elysia crispata morphotype clarki.</title>
        <authorList>
            <person name="Eastman K.E."/>
            <person name="Pendleton A.L."/>
            <person name="Shaikh M.A."/>
            <person name="Suttiyut T."/>
            <person name="Ogas R."/>
            <person name="Tomko P."/>
            <person name="Gavelis G."/>
            <person name="Widhalm J.R."/>
            <person name="Wisecaver J.H."/>
        </authorList>
    </citation>
    <scope>NUCLEOTIDE SEQUENCE</scope>
    <source>
        <strain evidence="1">ECLA1</strain>
    </source>
</reference>
<organism evidence="1 2">
    <name type="scientific">Elysia crispata</name>
    <name type="common">lettuce slug</name>
    <dbReference type="NCBI Taxonomy" id="231223"/>
    <lineage>
        <taxon>Eukaryota</taxon>
        <taxon>Metazoa</taxon>
        <taxon>Spiralia</taxon>
        <taxon>Lophotrochozoa</taxon>
        <taxon>Mollusca</taxon>
        <taxon>Gastropoda</taxon>
        <taxon>Heterobranchia</taxon>
        <taxon>Euthyneura</taxon>
        <taxon>Panpulmonata</taxon>
        <taxon>Sacoglossa</taxon>
        <taxon>Placobranchoidea</taxon>
        <taxon>Plakobranchidae</taxon>
        <taxon>Elysia</taxon>
    </lineage>
</organism>
<sequence length="113" mass="12263">MSNSWSKTQIYPHLGQDQGYIVIPEADLSSPRPEGSTVSICHGAITQLDSNPLRMSGEEEEEEENLTSALGSLDKVNETHLPGASHLPLGRVLLPHARLDHHATFSQRRGGGV</sequence>
<dbReference type="EMBL" id="JAWDGP010002355">
    <property type="protein sequence ID" value="KAK3783803.1"/>
    <property type="molecule type" value="Genomic_DNA"/>
</dbReference>